<name>A0ACC0C002_CATRO</name>
<comment type="caution">
    <text evidence="1">The sequence shown here is derived from an EMBL/GenBank/DDBJ whole genome shotgun (WGS) entry which is preliminary data.</text>
</comment>
<protein>
    <submittedName>
        <fullName evidence="1">Uncharacterized protein</fullName>
    </submittedName>
</protein>
<proteinExistence type="predicted"/>
<dbReference type="EMBL" id="CM044702">
    <property type="protein sequence ID" value="KAI5678277.1"/>
    <property type="molecule type" value="Genomic_DNA"/>
</dbReference>
<evidence type="ECO:0000313" key="2">
    <source>
        <dbReference type="Proteomes" id="UP001060085"/>
    </source>
</evidence>
<accession>A0ACC0C002</accession>
<reference evidence="2" key="1">
    <citation type="journal article" date="2023" name="Nat. Plants">
        <title>Single-cell RNA sequencing provides a high-resolution roadmap for understanding the multicellular compartmentation of specialized metabolism.</title>
        <authorList>
            <person name="Sun S."/>
            <person name="Shen X."/>
            <person name="Li Y."/>
            <person name="Li Y."/>
            <person name="Wang S."/>
            <person name="Li R."/>
            <person name="Zhang H."/>
            <person name="Shen G."/>
            <person name="Guo B."/>
            <person name="Wei J."/>
            <person name="Xu J."/>
            <person name="St-Pierre B."/>
            <person name="Chen S."/>
            <person name="Sun C."/>
        </authorList>
    </citation>
    <scope>NUCLEOTIDE SEQUENCE [LARGE SCALE GENOMIC DNA]</scope>
</reference>
<keyword evidence="2" id="KW-1185">Reference proteome</keyword>
<evidence type="ECO:0000313" key="1">
    <source>
        <dbReference type="EMBL" id="KAI5678277.1"/>
    </source>
</evidence>
<dbReference type="Proteomes" id="UP001060085">
    <property type="component" value="Linkage Group LG02"/>
</dbReference>
<sequence>MIMMHPHQHQHQHQQHSTPPQSHHINPPPSCSSISLRSPSANSAPPNAQPHARPDQLPFGSPGQAQESAGPLLARVRLSDLLPYDGAPAASYFRAVESLSGSLMRHNAAVIEVGCDDATVLRCGLEAARLYFRTQASTGAGAAWGKGSRGVYMYKPGRTPEDTDVHPPCMSDVFKCMGKAARAALCAIARHLRLRSDVFNHLLDDNPLPANESASSVLVLTFSNTYSQNGKGAIGGGKLAANGEVEKGLLTLVCADAPGLQVCDPNGRWYLADSGLVPGDLLLLTGKALSHSTAGLRPAASYRAAQDNYPGTSSTGRTSLAFRLMPQSNAILDCSPIAAAGHVIPQSYVPISMSQFMDELSAEEDMLCNQADNICVARDNLTREPSLRSVLSDPLSGAFLEDAMFVSCGHSFGGLMLRRVIDTSRCSLCNAEIHAGSLIPNHALRAAAAAVKHEDDRRLFHNAALRKRRKEIGDHRENGDVSSENGLHRGVQYPFSVNEKVIIKGNRRTPDKFVGKEAVITSQCLNGWYLLKIIGTGENVRLQYRSLRKIQVSEDAEDRCPTQPVQSSS</sequence>
<gene>
    <name evidence="1" type="ORF">M9H77_09227</name>
</gene>
<organism evidence="1 2">
    <name type="scientific">Catharanthus roseus</name>
    <name type="common">Madagascar periwinkle</name>
    <name type="synonym">Vinca rosea</name>
    <dbReference type="NCBI Taxonomy" id="4058"/>
    <lineage>
        <taxon>Eukaryota</taxon>
        <taxon>Viridiplantae</taxon>
        <taxon>Streptophyta</taxon>
        <taxon>Embryophyta</taxon>
        <taxon>Tracheophyta</taxon>
        <taxon>Spermatophyta</taxon>
        <taxon>Magnoliopsida</taxon>
        <taxon>eudicotyledons</taxon>
        <taxon>Gunneridae</taxon>
        <taxon>Pentapetalae</taxon>
        <taxon>asterids</taxon>
        <taxon>lamiids</taxon>
        <taxon>Gentianales</taxon>
        <taxon>Apocynaceae</taxon>
        <taxon>Rauvolfioideae</taxon>
        <taxon>Vinceae</taxon>
        <taxon>Catharanthinae</taxon>
        <taxon>Catharanthus</taxon>
    </lineage>
</organism>